<evidence type="ECO:0000313" key="3">
    <source>
        <dbReference type="EMBL" id="EOY32803.1"/>
    </source>
</evidence>
<dbReference type="Pfam" id="PF07727">
    <property type="entry name" value="RVT_2"/>
    <property type="match status" value="1"/>
</dbReference>
<dbReference type="Proteomes" id="UP000026915">
    <property type="component" value="Chromosome 9"/>
</dbReference>
<feature type="domain" description="Reverse transcriptase Ty1/copia-type" evidence="1">
    <location>
        <begin position="188"/>
        <end position="303"/>
    </location>
</feature>
<dbReference type="Pfam" id="PF25597">
    <property type="entry name" value="SH3_retrovirus"/>
    <property type="match status" value="1"/>
</dbReference>
<dbReference type="InterPro" id="IPR057670">
    <property type="entry name" value="SH3_retrovirus"/>
</dbReference>
<organism evidence="3 4">
    <name type="scientific">Theobroma cacao</name>
    <name type="common">Cacao</name>
    <name type="synonym">Cocoa</name>
    <dbReference type="NCBI Taxonomy" id="3641"/>
    <lineage>
        <taxon>Eukaryota</taxon>
        <taxon>Viridiplantae</taxon>
        <taxon>Streptophyta</taxon>
        <taxon>Embryophyta</taxon>
        <taxon>Tracheophyta</taxon>
        <taxon>Spermatophyta</taxon>
        <taxon>Magnoliopsida</taxon>
        <taxon>eudicotyledons</taxon>
        <taxon>Gunneridae</taxon>
        <taxon>Pentapetalae</taxon>
        <taxon>rosids</taxon>
        <taxon>malvids</taxon>
        <taxon>Malvales</taxon>
        <taxon>Malvaceae</taxon>
        <taxon>Byttnerioideae</taxon>
        <taxon>Theobroma</taxon>
    </lineage>
</organism>
<dbReference type="InterPro" id="IPR043502">
    <property type="entry name" value="DNA/RNA_pol_sf"/>
</dbReference>
<evidence type="ECO:0000259" key="2">
    <source>
        <dbReference type="Pfam" id="PF25597"/>
    </source>
</evidence>
<sequence length="442" mass="50067">MLRTFGRSCYPWIRSYNTNKMQPKLKKYVFVGYSLHQIAYLCYDPVSYKTYVSRHVVFYESRFPYMHLDNTLSRVQLSTTSSWISITTSPPKYSVPFTSSNTNLPLRFAQNQTRNITNLTAKLPFSLSLEPSSVSQALTDHNWCKVMFDEFDALIHNGTWELYLIILIKTLLAINGCFASKDTLMVVLNATIRIVLTIALSQGWQLRQMDVNNAYLLRTLSKDVSMTQPPGFIDSTHPTCVRKALYGLKQAPREWYKALSSFLIHFGFIQSKSDASLFIHLDGTAIAYLLVYADDIILTSNSNSFTDEKYIHDTLDRFHVTAAKEVSTPMATKCSLSSRDHTELGPLLPSSPTVYYDNVGTTYVFENPIFQSKMKHIAIDFHFVHNKVTKGDLNVSLISSRDQLADVLTKPLPHSSSCLLRSKLGVCNGITSLRGHVKDNDT</sequence>
<dbReference type="eggNOG" id="KOG0017">
    <property type="taxonomic scope" value="Eukaryota"/>
</dbReference>
<accession>A0A061GTS3</accession>
<dbReference type="InterPro" id="IPR013103">
    <property type="entry name" value="RVT_2"/>
</dbReference>
<proteinExistence type="predicted"/>
<keyword evidence="4" id="KW-1185">Reference proteome</keyword>
<gene>
    <name evidence="3" type="ORF">TCM_040829</name>
</gene>
<dbReference type="SUPFAM" id="SSF56672">
    <property type="entry name" value="DNA/RNA polymerases"/>
    <property type="match status" value="1"/>
</dbReference>
<dbReference type="AlphaFoldDB" id="A0A061GTS3"/>
<dbReference type="STRING" id="3641.A0A061GTS3"/>
<name>A0A061GTS3_THECC</name>
<dbReference type="CDD" id="cd09272">
    <property type="entry name" value="RNase_HI_RT_Ty1"/>
    <property type="match status" value="1"/>
</dbReference>
<dbReference type="EMBL" id="CM001887">
    <property type="protein sequence ID" value="EOY32803.1"/>
    <property type="molecule type" value="Genomic_DNA"/>
</dbReference>
<feature type="domain" description="Retroviral polymerase SH3-like" evidence="2">
    <location>
        <begin position="9"/>
        <end position="66"/>
    </location>
</feature>
<dbReference type="HOGENOM" id="CLU_620241_0_0_1"/>
<dbReference type="Gramene" id="EOY32803">
    <property type="protein sequence ID" value="EOY32803"/>
    <property type="gene ID" value="TCM_040829"/>
</dbReference>
<evidence type="ECO:0000259" key="1">
    <source>
        <dbReference type="Pfam" id="PF07727"/>
    </source>
</evidence>
<reference evidence="3 4" key="1">
    <citation type="journal article" date="2013" name="Genome Biol.">
        <title>The genome sequence of the most widely cultivated cacao type and its use to identify candidate genes regulating pod color.</title>
        <authorList>
            <person name="Motamayor J.C."/>
            <person name="Mockaitis K."/>
            <person name="Schmutz J."/>
            <person name="Haiminen N."/>
            <person name="Iii D.L."/>
            <person name="Cornejo O."/>
            <person name="Findley S.D."/>
            <person name="Zheng P."/>
            <person name="Utro F."/>
            <person name="Royaert S."/>
            <person name="Saski C."/>
            <person name="Jenkins J."/>
            <person name="Podicheti R."/>
            <person name="Zhao M."/>
            <person name="Scheffler B.E."/>
            <person name="Stack J.C."/>
            <person name="Feltus F.A."/>
            <person name="Mustiga G.M."/>
            <person name="Amores F."/>
            <person name="Phillips W."/>
            <person name="Marelli J.P."/>
            <person name="May G.D."/>
            <person name="Shapiro H."/>
            <person name="Ma J."/>
            <person name="Bustamante C.D."/>
            <person name="Schnell R.J."/>
            <person name="Main D."/>
            <person name="Gilbert D."/>
            <person name="Parida L."/>
            <person name="Kuhn D.N."/>
        </authorList>
    </citation>
    <scope>NUCLEOTIDE SEQUENCE [LARGE SCALE GENOMIC DNA]</scope>
    <source>
        <strain evidence="4">cv. Matina 1-6</strain>
    </source>
</reference>
<dbReference type="InParanoid" id="A0A061GTS3"/>
<evidence type="ECO:0000313" key="4">
    <source>
        <dbReference type="Proteomes" id="UP000026915"/>
    </source>
</evidence>
<protein>
    <submittedName>
        <fullName evidence="3">Uncharacterized protein</fullName>
    </submittedName>
</protein>